<comment type="caution">
    <text evidence="2">The sequence shown here is derived from an EMBL/GenBank/DDBJ whole genome shotgun (WGS) entry which is preliminary data.</text>
</comment>
<organism evidence="2 3">
    <name type="scientific">Saitoella complicata (strain BCRC 22490 / CBS 7301 / JCM 7358 / NBRC 10748 / NRRL Y-17804)</name>
    <dbReference type="NCBI Taxonomy" id="698492"/>
    <lineage>
        <taxon>Eukaryota</taxon>
        <taxon>Fungi</taxon>
        <taxon>Dikarya</taxon>
        <taxon>Ascomycota</taxon>
        <taxon>Taphrinomycotina</taxon>
        <taxon>Taphrinomycotina incertae sedis</taxon>
        <taxon>Saitoella</taxon>
    </lineage>
</organism>
<evidence type="ECO:0000256" key="1">
    <source>
        <dbReference type="SAM" id="MobiDB-lite"/>
    </source>
</evidence>
<gene>
    <name evidence="2" type="ORF">G7K_6699-t1</name>
</gene>
<evidence type="ECO:0000313" key="3">
    <source>
        <dbReference type="Proteomes" id="UP000033140"/>
    </source>
</evidence>
<proteinExistence type="predicted"/>
<accession>A0A0E9NSI4</accession>
<dbReference type="EMBL" id="BACD03000077">
    <property type="protein sequence ID" value="GAO52626.1"/>
    <property type="molecule type" value="Genomic_DNA"/>
</dbReference>
<keyword evidence="3" id="KW-1185">Reference proteome</keyword>
<dbReference type="AlphaFoldDB" id="A0A0E9NSI4"/>
<reference evidence="2 3" key="2">
    <citation type="journal article" date="2014" name="J. Gen. Appl. Microbiol.">
        <title>The early diverging ascomycetous budding yeast Saitoella complicata has three histone deacetylases belonging to the Clr6, Hos2, and Rpd3 lineages.</title>
        <authorList>
            <person name="Nishida H."/>
            <person name="Matsumoto T."/>
            <person name="Kondo S."/>
            <person name="Hamamoto M."/>
            <person name="Yoshikawa H."/>
        </authorList>
    </citation>
    <scope>NUCLEOTIDE SEQUENCE [LARGE SCALE GENOMIC DNA]</scope>
    <source>
        <strain evidence="2 3">NRRL Y-17804</strain>
    </source>
</reference>
<name>A0A0E9NSI4_SAICN</name>
<sequence>MLSVYGRSAGPFKAFQNGARSAADQHPYANTRQKNLGLGSNLPDKKRDYGTSNASRLRPPPTLPFRLRYRLGRLIDEGDDWKLRRPCSAREEGPGISKAWVYNDARASSYDRTAAVTCGPAAANTQSTTIREEECEAFRSFGHSAFQDVEASTSRSGQDTQISWKPEKDHYSRRLRDVGHRQHESSLRYLLNSDGICFAHATLKKICYPSRLQLVIVTTYAPTTTVHAHQLLSKTIGKDIEQGGSLGKDTTFPKATLFSIFTTTSRGRQHRNKIADLQMFSSLPSSTQDGCGPLTSIHRAYIPLEGVTCWFW</sequence>
<dbReference type="Proteomes" id="UP000033140">
    <property type="component" value="Unassembled WGS sequence"/>
</dbReference>
<evidence type="ECO:0000313" key="2">
    <source>
        <dbReference type="EMBL" id="GAO52626.1"/>
    </source>
</evidence>
<protein>
    <submittedName>
        <fullName evidence="2">Uncharacterized protein</fullName>
    </submittedName>
</protein>
<reference evidence="2 3" key="3">
    <citation type="journal article" date="2015" name="Genome Announc.">
        <title>Draft Genome Sequence of the Archiascomycetous Yeast Saitoella complicata.</title>
        <authorList>
            <person name="Yamauchi K."/>
            <person name="Kondo S."/>
            <person name="Hamamoto M."/>
            <person name="Takahashi Y."/>
            <person name="Ogura Y."/>
            <person name="Hayashi T."/>
            <person name="Nishida H."/>
        </authorList>
    </citation>
    <scope>NUCLEOTIDE SEQUENCE [LARGE SCALE GENOMIC DNA]</scope>
    <source>
        <strain evidence="2 3">NRRL Y-17804</strain>
    </source>
</reference>
<reference evidence="2 3" key="1">
    <citation type="journal article" date="2011" name="J. Gen. Appl. Microbiol.">
        <title>Draft genome sequencing of the enigmatic yeast Saitoella complicata.</title>
        <authorList>
            <person name="Nishida H."/>
            <person name="Hamamoto M."/>
            <person name="Sugiyama J."/>
        </authorList>
    </citation>
    <scope>NUCLEOTIDE SEQUENCE [LARGE SCALE GENOMIC DNA]</scope>
    <source>
        <strain evidence="2 3">NRRL Y-17804</strain>
    </source>
</reference>
<feature type="region of interest" description="Disordered" evidence="1">
    <location>
        <begin position="17"/>
        <end position="62"/>
    </location>
</feature>